<evidence type="ECO:0000256" key="6">
    <source>
        <dbReference type="ARBA" id="ARBA00022842"/>
    </source>
</evidence>
<dbReference type="PANTHER" id="PTHR33653">
    <property type="entry name" value="RIBONUCLEASE VAPC2"/>
    <property type="match status" value="1"/>
</dbReference>
<dbReference type="InterPro" id="IPR029060">
    <property type="entry name" value="PIN-like_dom_sf"/>
</dbReference>
<protein>
    <submittedName>
        <fullName evidence="9">tRNA(fMet)-specific endonuclease VapC</fullName>
    </submittedName>
</protein>
<dbReference type="InterPro" id="IPR050556">
    <property type="entry name" value="Type_II_TA_system_RNase"/>
</dbReference>
<evidence type="ECO:0000256" key="7">
    <source>
        <dbReference type="ARBA" id="ARBA00038093"/>
    </source>
</evidence>
<evidence type="ECO:0000256" key="2">
    <source>
        <dbReference type="ARBA" id="ARBA00022649"/>
    </source>
</evidence>
<sequence>MKLYMLDTDTSSYIIKNRPESVRRRLAQVKPEQLCISIITYAELLYGVGHSSSQQVNHEIVMDFVRRLLVQTWDEAAAEVYAKLRADLERVGQPIGGMDMQIAVHALSLQAILVTNNTRHFERVSGLVLENWVE</sequence>
<comment type="cofactor">
    <cofactor evidence="1">
        <name>Mg(2+)</name>
        <dbReference type="ChEBI" id="CHEBI:18420"/>
    </cofactor>
</comment>
<reference evidence="9 10" key="1">
    <citation type="submission" date="2017-02" db="EMBL/GenBank/DDBJ databases">
        <authorList>
            <person name="Peterson S.W."/>
        </authorList>
    </citation>
    <scope>NUCLEOTIDE SEQUENCE [LARGE SCALE GENOMIC DNA]</scope>
    <source>
        <strain evidence="9 10">ATCC 49788</strain>
    </source>
</reference>
<gene>
    <name evidence="9" type="ORF">SAMN02745130_03554</name>
</gene>
<dbReference type="GO" id="GO:0046872">
    <property type="term" value="F:metal ion binding"/>
    <property type="evidence" value="ECO:0007669"/>
    <property type="project" value="UniProtKB-KW"/>
</dbReference>
<keyword evidence="3" id="KW-0540">Nuclease</keyword>
<organism evidence="9 10">
    <name type="scientific">Thiothrix eikelboomii</name>
    <dbReference type="NCBI Taxonomy" id="92487"/>
    <lineage>
        <taxon>Bacteria</taxon>
        <taxon>Pseudomonadati</taxon>
        <taxon>Pseudomonadota</taxon>
        <taxon>Gammaproteobacteria</taxon>
        <taxon>Thiotrichales</taxon>
        <taxon>Thiotrichaceae</taxon>
        <taxon>Thiothrix</taxon>
    </lineage>
</organism>
<name>A0A1T4XW50_9GAMM</name>
<dbReference type="CDD" id="cd09881">
    <property type="entry name" value="PIN_VapC4-5_FitB-like"/>
    <property type="match status" value="1"/>
</dbReference>
<dbReference type="Pfam" id="PF01850">
    <property type="entry name" value="PIN"/>
    <property type="match status" value="1"/>
</dbReference>
<keyword evidence="2" id="KW-1277">Toxin-antitoxin system</keyword>
<dbReference type="Proteomes" id="UP000190460">
    <property type="component" value="Unassembled WGS sequence"/>
</dbReference>
<evidence type="ECO:0000313" key="9">
    <source>
        <dbReference type="EMBL" id="SKA93643.1"/>
    </source>
</evidence>
<dbReference type="RefSeq" id="WP_078923991.1">
    <property type="nucleotide sequence ID" value="NZ_FUYB01000024.1"/>
</dbReference>
<evidence type="ECO:0000313" key="10">
    <source>
        <dbReference type="Proteomes" id="UP000190460"/>
    </source>
</evidence>
<dbReference type="OrthoDB" id="9796690at2"/>
<dbReference type="AlphaFoldDB" id="A0A1T4XW50"/>
<evidence type="ECO:0000256" key="1">
    <source>
        <dbReference type="ARBA" id="ARBA00001946"/>
    </source>
</evidence>
<dbReference type="Gene3D" id="3.40.50.1010">
    <property type="entry name" value="5'-nuclease"/>
    <property type="match status" value="1"/>
</dbReference>
<keyword evidence="9" id="KW-0255">Endonuclease</keyword>
<dbReference type="InterPro" id="IPR002716">
    <property type="entry name" value="PIN_dom"/>
</dbReference>
<dbReference type="STRING" id="92487.SAMN02745130_03554"/>
<feature type="domain" description="PIN" evidence="8">
    <location>
        <begin position="4"/>
        <end position="126"/>
    </location>
</feature>
<dbReference type="GO" id="GO:0004519">
    <property type="term" value="F:endonuclease activity"/>
    <property type="evidence" value="ECO:0007669"/>
    <property type="project" value="UniProtKB-KW"/>
</dbReference>
<accession>A0A1T4XW50</accession>
<proteinExistence type="inferred from homology"/>
<evidence type="ECO:0000256" key="5">
    <source>
        <dbReference type="ARBA" id="ARBA00022801"/>
    </source>
</evidence>
<evidence type="ECO:0000256" key="3">
    <source>
        <dbReference type="ARBA" id="ARBA00022722"/>
    </source>
</evidence>
<comment type="similarity">
    <text evidence="7">Belongs to the PINc/VapC protein family.</text>
</comment>
<evidence type="ECO:0000256" key="4">
    <source>
        <dbReference type="ARBA" id="ARBA00022723"/>
    </source>
</evidence>
<dbReference type="GO" id="GO:0016787">
    <property type="term" value="F:hydrolase activity"/>
    <property type="evidence" value="ECO:0007669"/>
    <property type="project" value="UniProtKB-KW"/>
</dbReference>
<keyword evidence="10" id="KW-1185">Reference proteome</keyword>
<dbReference type="PANTHER" id="PTHR33653:SF1">
    <property type="entry name" value="RIBONUCLEASE VAPC2"/>
    <property type="match status" value="1"/>
</dbReference>
<dbReference type="SUPFAM" id="SSF88723">
    <property type="entry name" value="PIN domain-like"/>
    <property type="match status" value="1"/>
</dbReference>
<keyword evidence="4" id="KW-0479">Metal-binding</keyword>
<evidence type="ECO:0000259" key="8">
    <source>
        <dbReference type="Pfam" id="PF01850"/>
    </source>
</evidence>
<keyword evidence="5" id="KW-0378">Hydrolase</keyword>
<keyword evidence="6" id="KW-0460">Magnesium</keyword>
<dbReference type="EMBL" id="FUYB01000024">
    <property type="protein sequence ID" value="SKA93643.1"/>
    <property type="molecule type" value="Genomic_DNA"/>
</dbReference>